<dbReference type="InterPro" id="IPR036691">
    <property type="entry name" value="Endo/exonu/phosph_ase_sf"/>
</dbReference>
<gene>
    <name evidence="3" type="ORF">LODBEIA_P56590</name>
</gene>
<dbReference type="EMBL" id="OZ022411">
    <property type="protein sequence ID" value="CAK9441791.1"/>
    <property type="molecule type" value="Genomic_DNA"/>
</dbReference>
<dbReference type="InterPro" id="IPR046985">
    <property type="entry name" value="IP5"/>
</dbReference>
<dbReference type="InterPro" id="IPR000300">
    <property type="entry name" value="IPPc"/>
</dbReference>
<evidence type="ECO:0000313" key="4">
    <source>
        <dbReference type="Proteomes" id="UP001497383"/>
    </source>
</evidence>
<keyword evidence="1" id="KW-0472">Membrane</keyword>
<evidence type="ECO:0000259" key="2">
    <source>
        <dbReference type="SMART" id="SM00128"/>
    </source>
</evidence>
<keyword evidence="4" id="KW-1185">Reference proteome</keyword>
<proteinExistence type="predicted"/>
<protein>
    <recommendedName>
        <fullName evidence="2">Inositol polyphosphate-related phosphatase domain-containing protein</fullName>
    </recommendedName>
</protein>
<evidence type="ECO:0000256" key="1">
    <source>
        <dbReference type="SAM" id="Phobius"/>
    </source>
</evidence>
<dbReference type="GeneID" id="92210855"/>
<evidence type="ECO:0000313" key="3">
    <source>
        <dbReference type="EMBL" id="CAK9441791.1"/>
    </source>
</evidence>
<reference evidence="3 4" key="1">
    <citation type="submission" date="2024-03" db="EMBL/GenBank/DDBJ databases">
        <authorList>
            <person name="Brejova B."/>
        </authorList>
    </citation>
    <scope>NUCLEOTIDE SEQUENCE [LARGE SCALE GENOMIC DNA]</scope>
    <source>
        <strain evidence="3 4">CBS 14171</strain>
    </source>
</reference>
<feature type="transmembrane region" description="Helical" evidence="1">
    <location>
        <begin position="448"/>
        <end position="465"/>
    </location>
</feature>
<dbReference type="Pfam" id="PF22669">
    <property type="entry name" value="Exo_endo_phos2"/>
    <property type="match status" value="1"/>
</dbReference>
<dbReference type="SUPFAM" id="SSF56219">
    <property type="entry name" value="DNase I-like"/>
    <property type="match status" value="1"/>
</dbReference>
<dbReference type="Proteomes" id="UP001497383">
    <property type="component" value="Chromosome 7"/>
</dbReference>
<dbReference type="Gene3D" id="3.60.10.10">
    <property type="entry name" value="Endonuclease/exonuclease/phosphatase"/>
    <property type="match status" value="1"/>
</dbReference>
<dbReference type="RefSeq" id="XP_066832597.1">
    <property type="nucleotide sequence ID" value="XM_066976015.1"/>
</dbReference>
<organism evidence="3 4">
    <name type="scientific">Lodderomyces beijingensis</name>
    <dbReference type="NCBI Taxonomy" id="1775926"/>
    <lineage>
        <taxon>Eukaryota</taxon>
        <taxon>Fungi</taxon>
        <taxon>Dikarya</taxon>
        <taxon>Ascomycota</taxon>
        <taxon>Saccharomycotina</taxon>
        <taxon>Pichiomycetes</taxon>
        <taxon>Debaryomycetaceae</taxon>
        <taxon>Candida/Lodderomyces clade</taxon>
        <taxon>Lodderomyces</taxon>
    </lineage>
</organism>
<accession>A0ABP0ZVM1</accession>
<sequence>MTSQPPQPIESGNQIPLFLFTYNCNKRRFIPGVFQSKLLEVLPDQLCTLYVFGFQEFCTILDSSFPADAHCQLIEMNQLLQEALEEKYQLPSSIHTVSMHMMGSIAMIIVTPFASKVGTVRNASSSCGYMYSSLKGGVGTRLAFYPNGRYDSSGSVELSFATLHLNAHEGEYYYLQRNQNLHRIIRSLDFGDGYGLVKPKNHIFILGDLNYRTTKQYNPKSPQSQELLSLMDTSLKANKKGYRQKVEKLVKEYDEFRVSMRNGEVLQNFAEPKITFPPTYKYHVNTAIFNSKRSPSWCDRIVYLSTYEELGHDNLGLTLLKFPGKNSNPEWYQRYLPHTIKYDSIETLLQSDHRPVYLNMTIPFQPPESILSSLSGCLQILPQGITGEERFDNASQLETLAMSTDVVSGPTTIYLKPTSLDFIQQQLLRPTSDTIIGYSLWLTHTPKGRVYLFAILLIVSLGYFFI</sequence>
<feature type="domain" description="Inositol polyphosphate-related phosphatase" evidence="2">
    <location>
        <begin position="13"/>
        <end position="368"/>
    </location>
</feature>
<dbReference type="SMART" id="SM00128">
    <property type="entry name" value="IPPc"/>
    <property type="match status" value="1"/>
</dbReference>
<keyword evidence="1" id="KW-0812">Transmembrane</keyword>
<name>A0ABP0ZVM1_9ASCO</name>
<dbReference type="PANTHER" id="PTHR11200:SF275">
    <property type="entry name" value="LD06095P"/>
    <property type="match status" value="1"/>
</dbReference>
<dbReference type="PANTHER" id="PTHR11200">
    <property type="entry name" value="INOSITOL 5-PHOSPHATASE"/>
    <property type="match status" value="1"/>
</dbReference>
<keyword evidence="1" id="KW-1133">Transmembrane helix</keyword>